<dbReference type="Proteomes" id="UP000054270">
    <property type="component" value="Unassembled WGS sequence"/>
</dbReference>
<feature type="signal peptide" evidence="9">
    <location>
        <begin position="1"/>
        <end position="19"/>
    </location>
</feature>
<dbReference type="Gene3D" id="3.40.50.2000">
    <property type="entry name" value="Glycogen Phosphorylase B"/>
    <property type="match status" value="2"/>
</dbReference>
<feature type="transmembrane region" description="Helical" evidence="8">
    <location>
        <begin position="1909"/>
        <end position="1931"/>
    </location>
</feature>
<dbReference type="CDD" id="cd03791">
    <property type="entry name" value="GT5_Glycogen_synthase_DULL1-like"/>
    <property type="match status" value="1"/>
</dbReference>
<dbReference type="OrthoDB" id="512920at2759"/>
<accession>A0A0D2LI87</accession>
<evidence type="ECO:0000256" key="4">
    <source>
        <dbReference type="ARBA" id="ARBA00022679"/>
    </source>
</evidence>
<dbReference type="FunFam" id="3.40.50.2000:FF:000052">
    <property type="entry name" value="Alpha-1,3-glucan synthase Ags2"/>
    <property type="match status" value="1"/>
</dbReference>
<dbReference type="Pfam" id="PF00534">
    <property type="entry name" value="Glycos_transf_1"/>
    <property type="match status" value="1"/>
</dbReference>
<feature type="compositionally biased region" description="Polar residues" evidence="7">
    <location>
        <begin position="1682"/>
        <end position="1696"/>
    </location>
</feature>
<dbReference type="InterPro" id="IPR058655">
    <property type="entry name" value="Mok11-14/Ags1-like"/>
</dbReference>
<dbReference type="InterPro" id="IPR058657">
    <property type="entry name" value="Mok11-13/Ags1-like_Ig"/>
</dbReference>
<evidence type="ECO:0000256" key="9">
    <source>
        <dbReference type="SAM" id="SignalP"/>
    </source>
</evidence>
<dbReference type="SUPFAM" id="SSF53756">
    <property type="entry name" value="UDP-Glycosyltransferase/glycogen phosphorylase"/>
    <property type="match status" value="1"/>
</dbReference>
<dbReference type="InterPro" id="IPR017853">
    <property type="entry name" value="GH"/>
</dbReference>
<dbReference type="InterPro" id="IPR058659">
    <property type="entry name" value="Mok11-13/Ags1-like_CBM"/>
</dbReference>
<feature type="transmembrane region" description="Helical" evidence="8">
    <location>
        <begin position="1967"/>
        <end position="1987"/>
    </location>
</feature>
<evidence type="ECO:0000256" key="6">
    <source>
        <dbReference type="ARBA" id="ARBA00048960"/>
    </source>
</evidence>
<dbReference type="InterPro" id="IPR058656">
    <property type="entry name" value="Mok11-13/Ags1-like_GH"/>
</dbReference>
<evidence type="ECO:0000256" key="5">
    <source>
        <dbReference type="ARBA" id="ARBA00023316"/>
    </source>
</evidence>
<feature type="region of interest" description="Disordered" evidence="7">
    <location>
        <begin position="1634"/>
        <end position="1700"/>
    </location>
</feature>
<evidence type="ECO:0000256" key="7">
    <source>
        <dbReference type="SAM" id="MobiDB-lite"/>
    </source>
</evidence>
<evidence type="ECO:0000259" key="10">
    <source>
        <dbReference type="SMART" id="SM00642"/>
    </source>
</evidence>
<dbReference type="OMA" id="NIGPGPI"/>
<evidence type="ECO:0000256" key="8">
    <source>
        <dbReference type="SAM" id="Phobius"/>
    </source>
</evidence>
<dbReference type="EC" id="2.4.1.183" evidence="2"/>
<dbReference type="FunFam" id="3.40.50.2000:FF:000157">
    <property type="entry name" value="Alpha-1,3-glucan synthase, variant"/>
    <property type="match status" value="1"/>
</dbReference>
<dbReference type="InterPro" id="IPR058654">
    <property type="entry name" value="Mok11-14/Ags1-like_TM"/>
</dbReference>
<dbReference type="Pfam" id="PF08323">
    <property type="entry name" value="Glyco_transf_5"/>
    <property type="match status" value="1"/>
</dbReference>
<feature type="transmembrane region" description="Helical" evidence="8">
    <location>
        <begin position="1999"/>
        <end position="2021"/>
    </location>
</feature>
<protein>
    <recommendedName>
        <fullName evidence="2">alpha-1,3-glucan synthase</fullName>
        <ecNumber evidence="2">2.4.1.183</ecNumber>
    </recommendedName>
</protein>
<keyword evidence="8" id="KW-1133">Transmembrane helix</keyword>
<feature type="transmembrane region" description="Helical" evidence="8">
    <location>
        <begin position="2033"/>
        <end position="2056"/>
    </location>
</feature>
<dbReference type="CDD" id="cd11323">
    <property type="entry name" value="AmyAc_AGS"/>
    <property type="match status" value="1"/>
</dbReference>
<dbReference type="InterPro" id="IPR006047">
    <property type="entry name" value="GH13_cat_dom"/>
</dbReference>
<keyword evidence="8" id="KW-0472">Membrane</keyword>
<keyword evidence="4 11" id="KW-0808">Transferase</keyword>
<feature type="transmembrane region" description="Helical" evidence="8">
    <location>
        <begin position="2249"/>
        <end position="2269"/>
    </location>
</feature>
<dbReference type="GO" id="GO:0047657">
    <property type="term" value="F:alpha-1,3-glucan synthase activity"/>
    <property type="evidence" value="ECO:0007669"/>
    <property type="project" value="UniProtKB-EC"/>
</dbReference>
<dbReference type="FunFam" id="3.20.20.80:FF:000162">
    <property type="entry name" value="Cell wall alpha-1,3-glucan synthase mok12"/>
    <property type="match status" value="1"/>
</dbReference>
<dbReference type="STRING" id="945553.A0A0D2LI87"/>
<feature type="transmembrane region" description="Helical" evidence="8">
    <location>
        <begin position="2068"/>
        <end position="2091"/>
    </location>
</feature>
<dbReference type="Pfam" id="PF26108">
    <property type="entry name" value="GH_Mok13"/>
    <property type="match status" value="1"/>
</dbReference>
<evidence type="ECO:0000256" key="1">
    <source>
        <dbReference type="ARBA" id="ARBA00006122"/>
    </source>
</evidence>
<evidence type="ECO:0000313" key="12">
    <source>
        <dbReference type="Proteomes" id="UP000054270"/>
    </source>
</evidence>
<proteinExistence type="inferred from homology"/>
<keyword evidence="5" id="KW-0961">Cell wall biogenesis/degradation</keyword>
<feature type="region of interest" description="Disordered" evidence="7">
    <location>
        <begin position="1846"/>
        <end position="1867"/>
    </location>
</feature>
<dbReference type="GO" id="GO:0009277">
    <property type="term" value="C:fungal-type cell wall"/>
    <property type="evidence" value="ECO:0007669"/>
    <property type="project" value="TreeGrafter"/>
</dbReference>
<evidence type="ECO:0000256" key="2">
    <source>
        <dbReference type="ARBA" id="ARBA00012688"/>
    </source>
</evidence>
<keyword evidence="9" id="KW-0732">Signal</keyword>
<dbReference type="PANTHER" id="PTHR47182:SF2">
    <property type="entry name" value="CELL WALL ALPHA-1,3-GLUCAN SYNTHASE AGS1"/>
    <property type="match status" value="1"/>
</dbReference>
<evidence type="ECO:0000256" key="3">
    <source>
        <dbReference type="ARBA" id="ARBA00022676"/>
    </source>
</evidence>
<feature type="domain" description="Glycosyl hydrolase family 13 catalytic" evidence="10">
    <location>
        <begin position="66"/>
        <end position="522"/>
    </location>
</feature>
<dbReference type="Gene3D" id="3.20.20.80">
    <property type="entry name" value="Glycosidases"/>
    <property type="match status" value="2"/>
</dbReference>
<keyword evidence="12" id="KW-1185">Reference proteome</keyword>
<dbReference type="Pfam" id="PF26114">
    <property type="entry name" value="Ig_2_Mok13"/>
    <property type="match status" value="1"/>
</dbReference>
<dbReference type="InterPro" id="IPR001296">
    <property type="entry name" value="Glyco_trans_1"/>
</dbReference>
<dbReference type="Pfam" id="PF00128">
    <property type="entry name" value="Alpha-amylase"/>
    <property type="match status" value="1"/>
</dbReference>
<feature type="transmembrane region" description="Helical" evidence="8">
    <location>
        <begin position="1943"/>
        <end position="1960"/>
    </location>
</feature>
<feature type="transmembrane region" description="Helical" evidence="8">
    <location>
        <begin position="1063"/>
        <end position="1089"/>
    </location>
</feature>
<evidence type="ECO:0000313" key="11">
    <source>
        <dbReference type="EMBL" id="KJA27362.1"/>
    </source>
</evidence>
<feature type="transmembrane region" description="Helical" evidence="8">
    <location>
        <begin position="2151"/>
        <end position="2172"/>
    </location>
</feature>
<organism evidence="11 12">
    <name type="scientific">Hypholoma sublateritium (strain FD-334 SS-4)</name>
    <dbReference type="NCBI Taxonomy" id="945553"/>
    <lineage>
        <taxon>Eukaryota</taxon>
        <taxon>Fungi</taxon>
        <taxon>Dikarya</taxon>
        <taxon>Basidiomycota</taxon>
        <taxon>Agaricomycotina</taxon>
        <taxon>Agaricomycetes</taxon>
        <taxon>Agaricomycetidae</taxon>
        <taxon>Agaricales</taxon>
        <taxon>Agaricineae</taxon>
        <taxon>Strophariaceae</taxon>
        <taxon>Hypholoma</taxon>
    </lineage>
</organism>
<feature type="chain" id="PRO_5002246508" description="alpha-1,3-glucan synthase" evidence="9">
    <location>
        <begin position="20"/>
        <end position="2331"/>
    </location>
</feature>
<gene>
    <name evidence="11" type="ORF">HYPSUDRAFT_35235</name>
</gene>
<dbReference type="Pfam" id="PF26111">
    <property type="entry name" value="Ig_Mok13"/>
    <property type="match status" value="1"/>
</dbReference>
<dbReference type="FunFam" id="3.20.20.80:FF:000114">
    <property type="entry name" value="Cell wall alpha-1,3-glucan synthase ags1"/>
    <property type="match status" value="1"/>
</dbReference>
<comment type="similarity">
    <text evidence="1">Belongs to the glycosyltransferase group 1 family.</text>
</comment>
<dbReference type="SUPFAM" id="SSF51445">
    <property type="entry name" value="(Trans)glycosidases"/>
    <property type="match status" value="1"/>
</dbReference>
<dbReference type="Pfam" id="PF26122">
    <property type="entry name" value="CBM_Mok13"/>
    <property type="match status" value="1"/>
</dbReference>
<reference evidence="12" key="1">
    <citation type="submission" date="2014-04" db="EMBL/GenBank/DDBJ databases">
        <title>Evolutionary Origins and Diversification of the Mycorrhizal Mutualists.</title>
        <authorList>
            <consortium name="DOE Joint Genome Institute"/>
            <consortium name="Mycorrhizal Genomics Consortium"/>
            <person name="Kohler A."/>
            <person name="Kuo A."/>
            <person name="Nagy L.G."/>
            <person name="Floudas D."/>
            <person name="Copeland A."/>
            <person name="Barry K.W."/>
            <person name="Cichocki N."/>
            <person name="Veneault-Fourrey C."/>
            <person name="LaButti K."/>
            <person name="Lindquist E.A."/>
            <person name="Lipzen A."/>
            <person name="Lundell T."/>
            <person name="Morin E."/>
            <person name="Murat C."/>
            <person name="Riley R."/>
            <person name="Ohm R."/>
            <person name="Sun H."/>
            <person name="Tunlid A."/>
            <person name="Henrissat B."/>
            <person name="Grigoriev I.V."/>
            <person name="Hibbett D.S."/>
            <person name="Martin F."/>
        </authorList>
    </citation>
    <scope>NUCLEOTIDE SEQUENCE [LARGE SCALE GENOMIC DNA]</scope>
    <source>
        <strain evidence="12">FD-334 SS-4</strain>
    </source>
</reference>
<feature type="transmembrane region" description="Helical" evidence="8">
    <location>
        <begin position="2300"/>
        <end position="2322"/>
    </location>
</feature>
<keyword evidence="8" id="KW-0812">Transmembrane</keyword>
<name>A0A0D2LI87_HYPSF</name>
<comment type="catalytic activity">
    <reaction evidence="6">
        <text>[(1-&gt;3)-alpha-D-glucosyl](n) + UDP-alpha-D-glucose = [(1-&gt;3)-alpha-D-glucosyl](n+1) + UDP + H(+)</text>
        <dbReference type="Rhea" id="RHEA:19749"/>
        <dbReference type="Rhea" id="RHEA-COMP:11150"/>
        <dbReference type="Rhea" id="RHEA-COMP:11151"/>
        <dbReference type="ChEBI" id="CHEBI:15378"/>
        <dbReference type="ChEBI" id="CHEBI:28100"/>
        <dbReference type="ChEBI" id="CHEBI:58223"/>
        <dbReference type="ChEBI" id="CHEBI:58885"/>
        <dbReference type="EC" id="2.4.1.183"/>
    </reaction>
</comment>
<dbReference type="PANTHER" id="PTHR47182">
    <property type="entry name" value="CELL WALL ALPHA-1,3-GLUCAN SYNTHASE AGS1-RELATED"/>
    <property type="match status" value="1"/>
</dbReference>
<dbReference type="GO" id="GO:0070600">
    <property type="term" value="P:fungal-type cell wall (1-&gt;3)-alpha-glucan biosynthetic process"/>
    <property type="evidence" value="ECO:0007669"/>
    <property type="project" value="TreeGrafter"/>
</dbReference>
<dbReference type="EMBL" id="KN817524">
    <property type="protein sequence ID" value="KJA27362.1"/>
    <property type="molecule type" value="Genomic_DNA"/>
</dbReference>
<dbReference type="Pfam" id="PF26127">
    <property type="entry name" value="12TM_Mok13"/>
    <property type="match status" value="1"/>
</dbReference>
<dbReference type="InterPro" id="IPR058658">
    <property type="entry name" value="Mok11-13/Ags1-like_Ig_2"/>
</dbReference>
<dbReference type="InterPro" id="IPR013534">
    <property type="entry name" value="Starch_synth_cat_dom"/>
</dbReference>
<keyword evidence="3" id="KW-0328">Glycosyltransferase</keyword>
<dbReference type="SMART" id="SM00642">
    <property type="entry name" value="Aamy"/>
    <property type="match status" value="1"/>
</dbReference>
<sequence>MRLLAVFGAILSIAPCVLSSPYRDDLTDYNININQDATDPTQYQSTRPNTTYTPSPPNWRALPVYTILLDKFADGDPTNNDFFQSVYEYDIRETQLRYGGDLKGLVSRLDYLHGMGIRVIFMSGTPFINMIWQADSYSPLDFSVLDPHWGTIADWRSTIDAVHARGMYFMADFTVGTMSDLLGFAGHLNESTPFDLNEYSTQWKNPNYIPWNFTEYRDFEISNVRNTSCQFPVFWQDDGTVVEVVQDNGCMASDFDQYGDMEAFGVHPDWQRQLSKFASVQDRLREWNPTVMDKIKTFSCLTIKALDIDAIRIDKATQVTVDALATWASSTRACAATLGKTNFFIPGEVTGGDTFGSLYLGRGRTPTQKPAGFLAAANVTKDQNEFFLRTAPLNGLDGVAFHYSIYRSLTRFLGMDGNLQVAFDIDVNFVTAWNQMFVNNDFLNPSTNVVDPRHMYGSSNFDVFRWPSMESGTLKSVLATFINSLVMPGIPLLYYGEEQNFYLYDNGASNYLYGRQAMISNQAWKRHGCYVLGSEQYFNMPLEKSLMGCHDDWNALDHFDPTADSRLMFSQFNHLRQTYGALQDGFNLVQEGNWTYYIERPGSNGTATEMGLWSVSRSELVGYQNITGTFTDVVWMLYTNENTTKTYTFNCKQSNWISSPFNSGVTLRNLFAPYENYTLQDSLSSAANNSQAPWIGCLPSVTMEPFSFKAFVPLAQWTAPPPYITRFVPGHDARLLANAGDVNATTVDISLEFNTVMDCNAVTQSISLNMSSSGIGGTPSITAVNCGAAQSQNTSTLTGLSTTVWAWNATLTNFPDGVLTITVTNAPAAGGTVNTGTVDHFLIRKGAANNVMVFPENDYDTNSSFTLSNDNYSFTHLAYGADMFRYSWNFGQNWTNWTAWEDATTISKSVFEGSDLFWSGNHIQVQYWSQATLSATQMIHADYGYSGKPRRVPQFLTRGPFNDWGFDSGITNLMTQNSDGKWELEIMATWPTYVQLNVWGFDDYFYGDADGDGVLDRLPPNSVAPNYLNISAPPSPHLSWSLIVDDATMTWSLQPRGQVIVGIVMYALLLSIPLITGILAVAVFMWTFYGIKHNQYGVKVKNHTNYFPIFGKSTTDLKDSTPMSEKIFGHKHAGEIIGWPEDKNKRRKVLIATLEYEIIDWKLKVKIGGLGVMSSLMGKAMTDVDLIWVIPKVKDLEYPAGDPAEPIEVIIFGEPYLIEVETHVLDNITYVILDSPVFRAQTKSDPYPARMDDLSSAIFYSTWNQAIAATIRRFPTIDIYHINDYHGALAPIYLLPKVIPVCLSLHNAEFQGLWPLRTKEEMKEVCSAFNISKEHCTKYVQFGNTFNLLHAAASFISTHQKSVGVAGVSDKYGKRSWARYPALWTLKHVDSLPNPDPSDIAALDEAPMAARDVQIDEVAEAARPELKRQAQEWAGIRQDPDSDLFVFVGRWSKQKGVDLIADVMPSLLEKKPSIQLIAVGPVIDLYGRFAAEKLARLMELYPDRVFSKPEFTALPPYLFSGADFALIPSRDEPFGLVAVEFGRKGALGVGSRLGGLGLMPGWWYPVESSATNHMLSQLTKTIKMALKSTEEERAILRARSAVQRFPVVEWRQRMEDFHKRSIYQSRTLAASNAWRESDCDGGGLRPMVDTDDWNPVTQAQPTQPEWDARSFNDSPGVHTPGSPAQWSQENLSNNGSDPRIAQDDYFAANRASTATESPGPNTAAGYNTFLERANRTIAKEQKNAPDPFLDPGLAPSRPFGAHSRVSSVESISSIVDEKSNSPLNKAIASFTDSDGGVASEFVQKLQMLNAKNSEHELSIEKYLVKSEEAFFGKVRKDKLETAASIRSSQRDSVWGTPTPSLYSRPDSPNMQAFSPADYEGNLQHHDAGLPPTVPMTGLQIAMSREIGGWPVYTIVIGLGQMLSATSFQITLLTGRNWQDSLELYVLGGVFLAATAVWYPMFRLKPSIYVLSFPWIFYGLAFFLIGLPSVSSHLASTHDALSHAATWCYAVGSAAGFLFFGLNFGEEAGAATEVWTLRACIVQGSQQIWVAALWYWGYNLNGRVSNYVSPWWIVTVVWPLAFMSFVFAYLMLYGLPEYYRQTPPKVPHFLKTLFRRKLVLWFLASEVLRDYWLSGPYGRNWTFLWSVPIPKYQILILVVVFFIGVWAAMLFVLTHFSKTHTWLLPVFAVGLGAPRWCQMLWGTSSLALYIPWAGTAGPYLGISLWLWLGVLDAIQGVGLGMILLQTLSRLHVCATLAFAQVIGSICVMVARATAPNAVGPGSVFPDAAKWDFSEGLSGSPLALPLFWIALVCQLIIVLGYFWFYRKEQLARP</sequence>